<dbReference type="InterPro" id="IPR042104">
    <property type="entry name" value="PKS_dehydratase_sf"/>
</dbReference>
<dbReference type="PANTHER" id="PTHR43775">
    <property type="entry name" value="FATTY ACID SYNTHASE"/>
    <property type="match status" value="1"/>
</dbReference>
<dbReference type="SUPFAM" id="SSF47336">
    <property type="entry name" value="ACP-like"/>
    <property type="match status" value="1"/>
</dbReference>
<dbReference type="FunFam" id="1.10.1200.10:FF:000007">
    <property type="entry name" value="Probable polyketide synthase pks17"/>
    <property type="match status" value="1"/>
</dbReference>
<evidence type="ECO:0000256" key="3">
    <source>
        <dbReference type="ARBA" id="ARBA00022679"/>
    </source>
</evidence>
<dbReference type="Pfam" id="PF00550">
    <property type="entry name" value="PP-binding"/>
    <property type="match status" value="1"/>
</dbReference>
<sequence length="1308" mass="137897">MLGHSRPEGKLAVLFTGQGSQRHGMGRALYDAFPVFRDALDAACAHFDADLARPLRDVLFHHDPDALLEQTGFTQPALFALELALYRLVESLGVRPDLLIGHSIGELVAAHVAGVLSLQDACTLVSARARLMQQLPAGGLMVTLQADEDEVLAALAPWQGRVDIAALNGPASTVVSGDHDAVLQLAAAFQAQGRKTSRLRVSHAFHSHHMDGMLDAFARVARGLSFHPPRIPIVSNVTGALALPRDLASPDYWVRHVRHAVRFLDGVRSLHQLGARTFLELGPHGVLAPLAQSALPEDAAEQAAFLPALRKDRDDLDALLAALAGLHTRGLALDWPAFFLPAQPRPVDLPTYAFQRERFWLDAPKARRADVTSAGLTSADHPLLGAAVTLADSDGFLFTGRLAIADQPWLAGHAVFGSPILPGTAFIELALAAAHRTGLDRIDELTLEAPLPLPLHGAVLLQLTVGAPDTDGRRSLAVHARPEAADHDAPWTKHATALLAPAPADASAFAFDLRAWPPAGATPLPIDGLYQRLADAGLAYGPDFQGLRRVWKRGDELFADVELPEPTATSAERFALHPALLDAALHALVVDGRGDAEIALPFAWSSVSLAAVGAPALRVRFDGSPEARSTSSIGLAIADARGEPLARIEALTTRPASPEQLRGSALDALLHVAWTDLPGSVPAAPPARVVVLGDSDAGLTPALQASGSHVVRYADVDALRSALDDGAALPDMAVAPFLSDGAPADLIAAAHDAAERALSLLRAWLADERLASCRLVVLTRGAVATQPEEDVTGLVHAPLWGLVRSAQNENAGAAIVLVDIDGADASRRALLSVADQGEPQLALRQGKALAPRLARVTPPSQPAPRPLDPEGTVLITGGTGTLGALVARHLVRARGVKHLVLASRAGAAAPGADTLKRELETAGARVTLAACDAADRRSLEALFASIPRDRPLTAVVHAAGTIDDGVLTSLSPERLHAVLRAKLDASVHLHELTRERDVVAFVLFSSLAGVLGAAGQANYAAANVFLDALAQHRRARGLPATSLDWGFWSEASGMTAHLSAADRRRFARAGLLPLAADEGLALLDAALDRPEAALVAARFDASALRAQSDALPPLLRGLVASRAARPRAASAAAAASLEQRLRALSPSERAEALLELVRAHIAPVLGLASPAALDPDRPLQELGLDSLMAVELRNRLTAATGARLHAAVLFDHPTAHSLADLLAKKLLPHETEAHLPIIMELDRLESSLLALPPDDVARMKVAMHLRSLLSRWSSPPRDEAAVASTDFESATDEELFASLDKGFAEVQS</sequence>
<keyword evidence="2" id="KW-0597">Phosphoprotein</keyword>
<dbReference type="Proteomes" id="UP000238348">
    <property type="component" value="Chromosome"/>
</dbReference>
<feature type="domain" description="Carrier" evidence="5">
    <location>
        <begin position="1151"/>
        <end position="1226"/>
    </location>
</feature>
<dbReference type="Pfam" id="PF08659">
    <property type="entry name" value="KR"/>
    <property type="match status" value="1"/>
</dbReference>
<dbReference type="InterPro" id="IPR016035">
    <property type="entry name" value="Acyl_Trfase/lysoPLipase"/>
</dbReference>
<dbReference type="Gene3D" id="3.30.70.3290">
    <property type="match status" value="1"/>
</dbReference>
<dbReference type="InterPro" id="IPR013968">
    <property type="entry name" value="PKS_KR"/>
</dbReference>
<gene>
    <name evidence="7" type="ORF">SOCE26_050680</name>
</gene>
<name>A0A2L0EWE2_SORCE</name>
<dbReference type="Pfam" id="PF14765">
    <property type="entry name" value="PS-DH"/>
    <property type="match status" value="1"/>
</dbReference>
<dbReference type="Gene3D" id="3.10.129.110">
    <property type="entry name" value="Polyketide synthase dehydratase"/>
    <property type="match status" value="1"/>
</dbReference>
<keyword evidence="3" id="KW-0808">Transferase</keyword>
<evidence type="ECO:0000259" key="5">
    <source>
        <dbReference type="PROSITE" id="PS50075"/>
    </source>
</evidence>
<dbReference type="Gene3D" id="1.10.1200.10">
    <property type="entry name" value="ACP-like"/>
    <property type="match status" value="1"/>
</dbReference>
<feature type="domain" description="PKS/mFAS DH" evidence="6">
    <location>
        <begin position="381"/>
        <end position="662"/>
    </location>
</feature>
<protein>
    <submittedName>
        <fullName evidence="7">Uncharacterized protein</fullName>
    </submittedName>
</protein>
<dbReference type="SMART" id="SM00826">
    <property type="entry name" value="PKS_DH"/>
    <property type="match status" value="1"/>
</dbReference>
<feature type="active site" description="Proton acceptor; for dehydratase activity" evidence="4">
    <location>
        <position position="413"/>
    </location>
</feature>
<reference evidence="7 8" key="1">
    <citation type="submission" date="2015-09" db="EMBL/GenBank/DDBJ databases">
        <title>Sorangium comparison.</title>
        <authorList>
            <person name="Zaburannyi N."/>
            <person name="Bunk B."/>
            <person name="Overmann J."/>
            <person name="Mueller R."/>
        </authorList>
    </citation>
    <scope>NUCLEOTIDE SEQUENCE [LARGE SCALE GENOMIC DNA]</scope>
    <source>
        <strain evidence="7 8">So ce26</strain>
    </source>
</reference>
<dbReference type="EMBL" id="CP012673">
    <property type="protein sequence ID" value="AUX43618.1"/>
    <property type="molecule type" value="Genomic_DNA"/>
</dbReference>
<dbReference type="InterPro" id="IPR006162">
    <property type="entry name" value="Ppantetheine_attach_site"/>
</dbReference>
<feature type="region of interest" description="C-terminal hotdog fold" evidence="4">
    <location>
        <begin position="521"/>
        <end position="662"/>
    </location>
</feature>
<evidence type="ECO:0000313" key="7">
    <source>
        <dbReference type="EMBL" id="AUX43618.1"/>
    </source>
</evidence>
<dbReference type="InterPro" id="IPR001227">
    <property type="entry name" value="Ac_transferase_dom_sf"/>
</dbReference>
<accession>A0A2L0EWE2</accession>
<feature type="active site" description="Proton donor; for dehydratase activity" evidence="4">
    <location>
        <position position="582"/>
    </location>
</feature>
<dbReference type="SMART" id="SM01294">
    <property type="entry name" value="PKS_PP_betabranch"/>
    <property type="match status" value="1"/>
</dbReference>
<dbReference type="SMART" id="SM00823">
    <property type="entry name" value="PKS_PP"/>
    <property type="match status" value="1"/>
</dbReference>
<dbReference type="Pfam" id="PF00698">
    <property type="entry name" value="Acyl_transf_1"/>
    <property type="match status" value="1"/>
</dbReference>
<dbReference type="InterPro" id="IPR049552">
    <property type="entry name" value="PKS_DH_N"/>
</dbReference>
<dbReference type="InterPro" id="IPR009081">
    <property type="entry name" value="PP-bd_ACP"/>
</dbReference>
<dbReference type="InterPro" id="IPR050091">
    <property type="entry name" value="PKS_NRPS_Biosynth_Enz"/>
</dbReference>
<dbReference type="CDD" id="cd08956">
    <property type="entry name" value="KR_3_FAS_SDR_x"/>
    <property type="match status" value="1"/>
</dbReference>
<dbReference type="Gene3D" id="3.40.366.10">
    <property type="entry name" value="Malonyl-Coenzyme A Acyl Carrier Protein, domain 2"/>
    <property type="match status" value="1"/>
</dbReference>
<dbReference type="SUPFAM" id="SSF52151">
    <property type="entry name" value="FabD/lysophospholipase-like"/>
    <property type="match status" value="1"/>
</dbReference>
<keyword evidence="1" id="KW-0596">Phosphopantetheine</keyword>
<evidence type="ECO:0000256" key="2">
    <source>
        <dbReference type="ARBA" id="ARBA00022553"/>
    </source>
</evidence>
<dbReference type="PROSITE" id="PS50075">
    <property type="entry name" value="CARRIER"/>
    <property type="match status" value="1"/>
</dbReference>
<dbReference type="SUPFAM" id="SSF51735">
    <property type="entry name" value="NAD(P)-binding Rossmann-fold domains"/>
    <property type="match status" value="2"/>
</dbReference>
<dbReference type="PROSITE" id="PS00012">
    <property type="entry name" value="PHOSPHOPANTETHEINE"/>
    <property type="match status" value="1"/>
</dbReference>
<dbReference type="SMART" id="SM00822">
    <property type="entry name" value="PKS_KR"/>
    <property type="match status" value="1"/>
</dbReference>
<dbReference type="PROSITE" id="PS52019">
    <property type="entry name" value="PKS_MFAS_DH"/>
    <property type="match status" value="1"/>
</dbReference>
<evidence type="ECO:0000256" key="4">
    <source>
        <dbReference type="PROSITE-ProRule" id="PRU01363"/>
    </source>
</evidence>
<dbReference type="InterPro" id="IPR016036">
    <property type="entry name" value="Malonyl_transacylase_ACP-bd"/>
</dbReference>
<dbReference type="SMART" id="SM00827">
    <property type="entry name" value="PKS_AT"/>
    <property type="match status" value="1"/>
</dbReference>
<dbReference type="InterPro" id="IPR036736">
    <property type="entry name" value="ACP-like_sf"/>
</dbReference>
<dbReference type="Gene3D" id="3.40.50.720">
    <property type="entry name" value="NAD(P)-binding Rossmann-like Domain"/>
    <property type="match status" value="1"/>
</dbReference>
<dbReference type="SUPFAM" id="SSF55048">
    <property type="entry name" value="Probable ACP-binding domain of malonyl-CoA ACP transacylase"/>
    <property type="match status" value="1"/>
</dbReference>
<dbReference type="InterPro" id="IPR057326">
    <property type="entry name" value="KR_dom"/>
</dbReference>
<dbReference type="InterPro" id="IPR049900">
    <property type="entry name" value="PKS_mFAS_DH"/>
</dbReference>
<dbReference type="GO" id="GO:0031177">
    <property type="term" value="F:phosphopantetheine binding"/>
    <property type="evidence" value="ECO:0007669"/>
    <property type="project" value="InterPro"/>
</dbReference>
<evidence type="ECO:0000259" key="6">
    <source>
        <dbReference type="PROSITE" id="PS52019"/>
    </source>
</evidence>
<dbReference type="PANTHER" id="PTHR43775:SF51">
    <property type="entry name" value="INACTIVE PHENOLPHTHIOCEROL SYNTHESIS POLYKETIDE SYNTHASE TYPE I PKS1-RELATED"/>
    <property type="match status" value="1"/>
</dbReference>
<proteinExistence type="predicted"/>
<dbReference type="InterPro" id="IPR049551">
    <property type="entry name" value="PKS_DH_C"/>
</dbReference>
<dbReference type="InterPro" id="IPR055123">
    <property type="entry name" value="SpnB-like_Rossmann"/>
</dbReference>
<dbReference type="InterPro" id="IPR014043">
    <property type="entry name" value="Acyl_transferase_dom"/>
</dbReference>
<organism evidence="7 8">
    <name type="scientific">Sorangium cellulosum</name>
    <name type="common">Polyangium cellulosum</name>
    <dbReference type="NCBI Taxonomy" id="56"/>
    <lineage>
        <taxon>Bacteria</taxon>
        <taxon>Pseudomonadati</taxon>
        <taxon>Myxococcota</taxon>
        <taxon>Polyangia</taxon>
        <taxon>Polyangiales</taxon>
        <taxon>Polyangiaceae</taxon>
        <taxon>Sorangium</taxon>
    </lineage>
</organism>
<dbReference type="GO" id="GO:0006633">
    <property type="term" value="P:fatty acid biosynthetic process"/>
    <property type="evidence" value="ECO:0007669"/>
    <property type="project" value="TreeGrafter"/>
</dbReference>
<dbReference type="Pfam" id="PF22953">
    <property type="entry name" value="SpnB_Rossmann"/>
    <property type="match status" value="1"/>
</dbReference>
<dbReference type="GO" id="GO:0004312">
    <property type="term" value="F:fatty acid synthase activity"/>
    <property type="evidence" value="ECO:0007669"/>
    <property type="project" value="TreeGrafter"/>
</dbReference>
<dbReference type="Pfam" id="PF21089">
    <property type="entry name" value="PKS_DH_N"/>
    <property type="match status" value="1"/>
</dbReference>
<dbReference type="InterPro" id="IPR020806">
    <property type="entry name" value="PKS_PP-bd"/>
</dbReference>
<dbReference type="FunFam" id="3.40.366.10:FF:000002">
    <property type="entry name" value="Probable polyketide synthase 2"/>
    <property type="match status" value="1"/>
</dbReference>
<feature type="region of interest" description="N-terminal hotdog fold" evidence="4">
    <location>
        <begin position="381"/>
        <end position="506"/>
    </location>
</feature>
<dbReference type="InterPro" id="IPR036291">
    <property type="entry name" value="NAD(P)-bd_dom_sf"/>
</dbReference>
<evidence type="ECO:0000256" key="1">
    <source>
        <dbReference type="ARBA" id="ARBA00022450"/>
    </source>
</evidence>
<dbReference type="InterPro" id="IPR020807">
    <property type="entry name" value="PKS_DH"/>
</dbReference>
<evidence type="ECO:0000313" key="8">
    <source>
        <dbReference type="Proteomes" id="UP000238348"/>
    </source>
</evidence>